<proteinExistence type="predicted"/>
<sequence>MNMVPVSSSNLSAVGYDATTQTLRVSFVDGGLYDYSGVPASVHASLMSASSHGAYFDAHIKKGPYRYRKIG</sequence>
<evidence type="ECO:0000313" key="2">
    <source>
        <dbReference type="EMBL" id="TDU31847.1"/>
    </source>
</evidence>
<dbReference type="OrthoDB" id="8612029at2"/>
<keyword evidence="3" id="KW-1185">Reference proteome</keyword>
<evidence type="ECO:0000259" key="1">
    <source>
        <dbReference type="Pfam" id="PF13619"/>
    </source>
</evidence>
<protein>
    <submittedName>
        <fullName evidence="2">KTSC domain-containing protein</fullName>
    </submittedName>
</protein>
<dbReference type="AlphaFoldDB" id="A0A4R7PCS5"/>
<dbReference type="InterPro" id="IPR025309">
    <property type="entry name" value="KTSC_dom"/>
</dbReference>
<gene>
    <name evidence="2" type="ORF">DFR24_1230</name>
</gene>
<evidence type="ECO:0000313" key="3">
    <source>
        <dbReference type="Proteomes" id="UP000295341"/>
    </source>
</evidence>
<dbReference type="Pfam" id="PF13619">
    <property type="entry name" value="KTSC"/>
    <property type="match status" value="1"/>
</dbReference>
<dbReference type="EMBL" id="SOBT01000008">
    <property type="protein sequence ID" value="TDU31847.1"/>
    <property type="molecule type" value="Genomic_DNA"/>
</dbReference>
<organism evidence="2 3">
    <name type="scientific">Panacagrimonas perspica</name>
    <dbReference type="NCBI Taxonomy" id="381431"/>
    <lineage>
        <taxon>Bacteria</taxon>
        <taxon>Pseudomonadati</taxon>
        <taxon>Pseudomonadota</taxon>
        <taxon>Gammaproteobacteria</taxon>
        <taxon>Nevskiales</taxon>
        <taxon>Nevskiaceae</taxon>
        <taxon>Panacagrimonas</taxon>
    </lineage>
</organism>
<comment type="caution">
    <text evidence="2">The sequence shown here is derived from an EMBL/GenBank/DDBJ whole genome shotgun (WGS) entry which is preliminary data.</text>
</comment>
<name>A0A4R7PCS5_9GAMM</name>
<accession>A0A4R7PCS5</accession>
<dbReference type="Proteomes" id="UP000295341">
    <property type="component" value="Unassembled WGS sequence"/>
</dbReference>
<reference evidence="2 3" key="1">
    <citation type="submission" date="2019-03" db="EMBL/GenBank/DDBJ databases">
        <title>Genomic Encyclopedia of Type Strains, Phase IV (KMG-IV): sequencing the most valuable type-strain genomes for metagenomic binning, comparative biology and taxonomic classification.</title>
        <authorList>
            <person name="Goeker M."/>
        </authorList>
    </citation>
    <scope>NUCLEOTIDE SEQUENCE [LARGE SCALE GENOMIC DNA]</scope>
    <source>
        <strain evidence="2 3">DSM 26377</strain>
    </source>
</reference>
<feature type="domain" description="KTSC" evidence="1">
    <location>
        <begin position="7"/>
        <end position="62"/>
    </location>
</feature>
<dbReference type="RefSeq" id="WP_133880405.1">
    <property type="nucleotide sequence ID" value="NZ_MWIN01000012.1"/>
</dbReference>